<organism evidence="1 2">
    <name type="scientific">Chlorobium ferrooxidans DSM 13031</name>
    <dbReference type="NCBI Taxonomy" id="377431"/>
    <lineage>
        <taxon>Bacteria</taxon>
        <taxon>Pseudomonadati</taxon>
        <taxon>Chlorobiota</taxon>
        <taxon>Chlorobiia</taxon>
        <taxon>Chlorobiales</taxon>
        <taxon>Chlorobiaceae</taxon>
        <taxon>Chlorobium/Pelodictyon group</taxon>
        <taxon>Chlorobium</taxon>
    </lineage>
</organism>
<reference evidence="1 2" key="1">
    <citation type="submission" date="2006-07" db="EMBL/GenBank/DDBJ databases">
        <title>Annotation of the draft genome assembly of Chlorobium ferroxidans DSM 13031.</title>
        <authorList>
            <consortium name="US DOE Joint Genome Institute (JGI-ORNL)"/>
            <person name="Larimer F."/>
            <person name="Land M."/>
            <person name="Hauser L."/>
        </authorList>
    </citation>
    <scope>NUCLEOTIDE SEQUENCE [LARGE SCALE GENOMIC DNA]</scope>
    <source>
        <strain evidence="1 2">DSM 13031</strain>
    </source>
</reference>
<proteinExistence type="predicted"/>
<comment type="caution">
    <text evidence="1">The sequence shown here is derived from an EMBL/GenBank/DDBJ whole genome shotgun (WGS) entry which is preliminary data.</text>
</comment>
<dbReference type="Proteomes" id="UP000004162">
    <property type="component" value="Unassembled WGS sequence"/>
</dbReference>
<evidence type="ECO:0000313" key="2">
    <source>
        <dbReference type="Proteomes" id="UP000004162"/>
    </source>
</evidence>
<reference evidence="1 2" key="2">
    <citation type="submission" date="2006-07" db="EMBL/GenBank/DDBJ databases">
        <title>Sequencing of the draft genome and assembly of Chlorobium ferroxidans DSM 13031.</title>
        <authorList>
            <consortium name="US DOE Joint Genome Institute (JGI-PGF)"/>
            <person name="Copeland A."/>
            <person name="Lucas S."/>
            <person name="Lapidus A."/>
            <person name="Barry K."/>
            <person name="Glavina del Rio T."/>
            <person name="Dalin E."/>
            <person name="Tice H."/>
            <person name="Bruce D."/>
            <person name="Pitluck S."/>
            <person name="Richardson P."/>
        </authorList>
    </citation>
    <scope>NUCLEOTIDE SEQUENCE [LARGE SCALE GENOMIC DNA]</scope>
    <source>
        <strain evidence="1 2">DSM 13031</strain>
    </source>
</reference>
<sequence>MIMSFNWLQKQKKEPACCSRSPIKISTDKTIEPPTSDNYRMSGQGELWTQPKENRGDGDEFLSLRQGTHCGFSTGTENNIRQSNYNTMTPEESNGLIEKLEADEVFRVRVLTSNSIEECMEIVEAKSINCSAHELVDMLDNYIKKNAINTFWNRSIWGNKIA</sequence>
<dbReference type="EMBL" id="AASE01000021">
    <property type="protein sequence ID" value="EAT58398.1"/>
    <property type="molecule type" value="Genomic_DNA"/>
</dbReference>
<evidence type="ECO:0000313" key="1">
    <source>
        <dbReference type="EMBL" id="EAT58398.1"/>
    </source>
</evidence>
<gene>
    <name evidence="1" type="ORF">CferDRAFT_0337</name>
</gene>
<dbReference type="AlphaFoldDB" id="Q0YQ25"/>
<protein>
    <submittedName>
        <fullName evidence="1">Uncharacterized protein</fullName>
    </submittedName>
</protein>
<accession>Q0YQ25</accession>
<dbReference type="RefSeq" id="WP_006367013.1">
    <property type="nucleotide sequence ID" value="NZ_AASE01000021.1"/>
</dbReference>
<name>Q0YQ25_9CHLB</name>
<keyword evidence="2" id="KW-1185">Reference proteome</keyword>